<keyword evidence="1" id="KW-0472">Membrane</keyword>
<evidence type="ECO:0000256" key="1">
    <source>
        <dbReference type="SAM" id="Phobius"/>
    </source>
</evidence>
<feature type="transmembrane region" description="Helical" evidence="1">
    <location>
        <begin position="175"/>
        <end position="201"/>
    </location>
</feature>
<organism evidence="2 3">
    <name type="scientific">Paramecium sonneborni</name>
    <dbReference type="NCBI Taxonomy" id="65129"/>
    <lineage>
        <taxon>Eukaryota</taxon>
        <taxon>Sar</taxon>
        <taxon>Alveolata</taxon>
        <taxon>Ciliophora</taxon>
        <taxon>Intramacronucleata</taxon>
        <taxon>Oligohymenophorea</taxon>
        <taxon>Peniculida</taxon>
        <taxon>Parameciidae</taxon>
        <taxon>Paramecium</taxon>
    </lineage>
</organism>
<reference evidence="2" key="1">
    <citation type="submission" date="2021-01" db="EMBL/GenBank/DDBJ databases">
        <authorList>
            <consortium name="Genoscope - CEA"/>
            <person name="William W."/>
        </authorList>
    </citation>
    <scope>NUCLEOTIDE SEQUENCE</scope>
</reference>
<keyword evidence="3" id="KW-1185">Reference proteome</keyword>
<dbReference type="EMBL" id="CAJJDN010000123">
    <property type="protein sequence ID" value="CAD8119978.1"/>
    <property type="molecule type" value="Genomic_DNA"/>
</dbReference>
<name>A0A8S1QWF0_9CILI</name>
<evidence type="ECO:0008006" key="4">
    <source>
        <dbReference type="Google" id="ProtNLM"/>
    </source>
</evidence>
<sequence>MSQIRHCRICNKTHKYKIKGLLSFPKHFVDKTIHKYYQSLMKKIDQHQIQQVSLSENYICYILENDICKHCWLFMHQGFLCQKCQIYNNNTNKESKICCLCNTQYCINCQNQLDLFSQNKLCENCQLNKDEQFGIPCFLFSFLIIMIPCFAFILIVKLMLKRIQKFNYSTIQQNLIIIAFFIAFPLLYILSNLGLLILWIGKISKLTLEQMQKSQKVKMIFILIQLYFWPKYDQIFNIKKTICVFYFGRDEEKVLNVLLLTKLKLCSPCLQNDY</sequence>
<comment type="caution">
    <text evidence="2">The sequence shown here is derived from an EMBL/GenBank/DDBJ whole genome shotgun (WGS) entry which is preliminary data.</text>
</comment>
<proteinExistence type="predicted"/>
<keyword evidence="1" id="KW-1133">Transmembrane helix</keyword>
<evidence type="ECO:0000313" key="3">
    <source>
        <dbReference type="Proteomes" id="UP000692954"/>
    </source>
</evidence>
<accession>A0A8S1QWF0</accession>
<keyword evidence="1" id="KW-0812">Transmembrane</keyword>
<protein>
    <recommendedName>
        <fullName evidence="4">Transmembrane protein</fullName>
    </recommendedName>
</protein>
<evidence type="ECO:0000313" key="2">
    <source>
        <dbReference type="EMBL" id="CAD8119978.1"/>
    </source>
</evidence>
<feature type="transmembrane region" description="Helical" evidence="1">
    <location>
        <begin position="133"/>
        <end position="155"/>
    </location>
</feature>
<dbReference type="Proteomes" id="UP000692954">
    <property type="component" value="Unassembled WGS sequence"/>
</dbReference>
<dbReference type="AlphaFoldDB" id="A0A8S1QWF0"/>
<gene>
    <name evidence="2" type="ORF">PSON_ATCC_30995.1.T1230154</name>
</gene>